<feature type="transmembrane region" description="Helical" evidence="8">
    <location>
        <begin position="12"/>
        <end position="30"/>
    </location>
</feature>
<reference evidence="9" key="1">
    <citation type="submission" date="2020-07" db="EMBL/GenBank/DDBJ databases">
        <title>Huge and variable diversity of episymbiotic CPR bacteria and DPANN archaea in groundwater ecosystems.</title>
        <authorList>
            <person name="He C.Y."/>
            <person name="Keren R."/>
            <person name="Whittaker M."/>
            <person name="Farag I.F."/>
            <person name="Doudna J."/>
            <person name="Cate J.H.D."/>
            <person name="Banfield J.F."/>
        </authorList>
    </citation>
    <scope>NUCLEOTIDE SEQUENCE</scope>
    <source>
        <strain evidence="9">NC_groundwater_672_Ag_B-0.1um_62_36</strain>
    </source>
</reference>
<feature type="transmembrane region" description="Helical" evidence="8">
    <location>
        <begin position="136"/>
        <end position="155"/>
    </location>
</feature>
<feature type="transmembrane region" description="Helical" evidence="8">
    <location>
        <begin position="186"/>
        <end position="203"/>
    </location>
</feature>
<sequence length="371" mass="39842">MNQTSLPVYLNGLFYLLAFVLALAFSLYGVPMARRAALKLGIVDRPDGRLKRQREPVPYLGGLAIYLSFLAALALTYEFSQEVLGLILGGTLTLLLGLIDDFSVLTPREKIFGQLVAISALVKAGITIQLTFLPGWVALPLTVLWLLAITNAFNLIDVMDGLSAGVAFTACLALFGVALLNGRPMIAILTAALAGSILGFLRYNFEPARIYLGDSGSLFLGLMLGALAMIGSYSQENLLACLAPLVILGVPLFDLLFVMYVRHRRGLPLMQGSPDHFALRLKRWRLSTRQTTLLSYLLSALLGGVGLAIMRASAWGAGLLLATIAASALLAGHLLGRMGETTEKTEAREDRLGEVGLSPSPHGVDLYVRKG</sequence>
<evidence type="ECO:0000313" key="10">
    <source>
        <dbReference type="Proteomes" id="UP000769766"/>
    </source>
</evidence>
<keyword evidence="4 8" id="KW-0812">Transmembrane</keyword>
<evidence type="ECO:0000256" key="3">
    <source>
        <dbReference type="ARBA" id="ARBA00022679"/>
    </source>
</evidence>
<feature type="binding site" evidence="7">
    <location>
        <position position="154"/>
    </location>
    <ligand>
        <name>Mg(2+)</name>
        <dbReference type="ChEBI" id="CHEBI:18420"/>
    </ligand>
</feature>
<comment type="subcellular location">
    <subcellularLocation>
        <location evidence="1">Cell membrane</location>
        <topology evidence="1">Multi-pass membrane protein</topology>
    </subcellularLocation>
</comment>
<keyword evidence="7" id="KW-0460">Magnesium</keyword>
<feature type="transmembrane region" description="Helical" evidence="8">
    <location>
        <begin position="315"/>
        <end position="335"/>
    </location>
</feature>
<dbReference type="GO" id="GO:0005886">
    <property type="term" value="C:plasma membrane"/>
    <property type="evidence" value="ECO:0007669"/>
    <property type="project" value="UniProtKB-SubCell"/>
</dbReference>
<dbReference type="InterPro" id="IPR000715">
    <property type="entry name" value="Glycosyl_transferase_4"/>
</dbReference>
<dbReference type="PANTHER" id="PTHR22926:SF3">
    <property type="entry name" value="UNDECAPRENYL-PHOSPHATE ALPHA-N-ACETYLGLUCOSAMINYL 1-PHOSPHATE TRANSFERASE"/>
    <property type="match status" value="1"/>
</dbReference>
<dbReference type="GO" id="GO:0046872">
    <property type="term" value="F:metal ion binding"/>
    <property type="evidence" value="ECO:0007669"/>
    <property type="project" value="UniProtKB-KW"/>
</dbReference>
<keyword evidence="6 8" id="KW-0472">Membrane</keyword>
<feature type="transmembrane region" description="Helical" evidence="8">
    <location>
        <begin position="83"/>
        <end position="99"/>
    </location>
</feature>
<dbReference type="CDD" id="cd06853">
    <property type="entry name" value="GT_WecA_like"/>
    <property type="match status" value="1"/>
</dbReference>
<evidence type="ECO:0000256" key="5">
    <source>
        <dbReference type="ARBA" id="ARBA00022989"/>
    </source>
</evidence>
<organism evidence="9 10">
    <name type="scientific">Tectimicrobiota bacterium</name>
    <dbReference type="NCBI Taxonomy" id="2528274"/>
    <lineage>
        <taxon>Bacteria</taxon>
        <taxon>Pseudomonadati</taxon>
        <taxon>Nitrospinota/Tectimicrobiota group</taxon>
        <taxon>Candidatus Tectimicrobiota</taxon>
    </lineage>
</organism>
<name>A0A932FV46_UNCTE</name>
<evidence type="ECO:0000256" key="1">
    <source>
        <dbReference type="ARBA" id="ARBA00004651"/>
    </source>
</evidence>
<dbReference type="GO" id="GO:0044038">
    <property type="term" value="P:cell wall macromolecule biosynthetic process"/>
    <property type="evidence" value="ECO:0007669"/>
    <property type="project" value="TreeGrafter"/>
</dbReference>
<dbReference type="AlphaFoldDB" id="A0A932FV46"/>
<protein>
    <submittedName>
        <fullName evidence="9">Undecaprenyl/decaprenyl-phosphate alpha-N-acetylglucosaminyl 1-phosphate transferase</fullName>
    </submittedName>
</protein>
<feature type="transmembrane region" description="Helical" evidence="8">
    <location>
        <begin position="162"/>
        <end position="180"/>
    </location>
</feature>
<dbReference type="EMBL" id="JACPRF010000170">
    <property type="protein sequence ID" value="MBI2876315.1"/>
    <property type="molecule type" value="Genomic_DNA"/>
</dbReference>
<comment type="cofactor">
    <cofactor evidence="7">
        <name>Mg(2+)</name>
        <dbReference type="ChEBI" id="CHEBI:18420"/>
    </cofactor>
</comment>
<evidence type="ECO:0000256" key="6">
    <source>
        <dbReference type="ARBA" id="ARBA00023136"/>
    </source>
</evidence>
<dbReference type="GO" id="GO:0071555">
    <property type="term" value="P:cell wall organization"/>
    <property type="evidence" value="ECO:0007669"/>
    <property type="project" value="TreeGrafter"/>
</dbReference>
<keyword evidence="5 8" id="KW-1133">Transmembrane helix</keyword>
<evidence type="ECO:0000256" key="8">
    <source>
        <dbReference type="SAM" id="Phobius"/>
    </source>
</evidence>
<proteinExistence type="predicted"/>
<evidence type="ECO:0000256" key="4">
    <source>
        <dbReference type="ARBA" id="ARBA00022692"/>
    </source>
</evidence>
<dbReference type="Proteomes" id="UP000769766">
    <property type="component" value="Unassembled WGS sequence"/>
</dbReference>
<feature type="transmembrane region" description="Helical" evidence="8">
    <location>
        <begin position="237"/>
        <end position="261"/>
    </location>
</feature>
<feature type="transmembrane region" description="Helical" evidence="8">
    <location>
        <begin position="291"/>
        <end position="309"/>
    </location>
</feature>
<dbReference type="GO" id="GO:0016780">
    <property type="term" value="F:phosphotransferase activity, for other substituted phosphate groups"/>
    <property type="evidence" value="ECO:0007669"/>
    <property type="project" value="InterPro"/>
</dbReference>
<dbReference type="GO" id="GO:0009103">
    <property type="term" value="P:lipopolysaccharide biosynthetic process"/>
    <property type="evidence" value="ECO:0007669"/>
    <property type="project" value="TreeGrafter"/>
</dbReference>
<feature type="transmembrane region" description="Helical" evidence="8">
    <location>
        <begin position="57"/>
        <end position="77"/>
    </location>
</feature>
<evidence type="ECO:0000256" key="2">
    <source>
        <dbReference type="ARBA" id="ARBA00022475"/>
    </source>
</evidence>
<accession>A0A932FV46</accession>
<keyword evidence="2" id="KW-1003">Cell membrane</keyword>
<feature type="binding site" evidence="7">
    <location>
        <position position="214"/>
    </location>
    <ligand>
        <name>Mg(2+)</name>
        <dbReference type="ChEBI" id="CHEBI:18420"/>
    </ligand>
</feature>
<dbReference type="PANTHER" id="PTHR22926">
    <property type="entry name" value="PHOSPHO-N-ACETYLMURAMOYL-PENTAPEPTIDE-TRANSFERASE"/>
    <property type="match status" value="1"/>
</dbReference>
<gene>
    <name evidence="9" type="ORF">HYY20_05485</name>
</gene>
<dbReference type="Pfam" id="PF00953">
    <property type="entry name" value="Glycos_transf_4"/>
    <property type="match status" value="1"/>
</dbReference>
<comment type="caution">
    <text evidence="9">The sequence shown here is derived from an EMBL/GenBank/DDBJ whole genome shotgun (WGS) entry which is preliminary data.</text>
</comment>
<evidence type="ECO:0000256" key="7">
    <source>
        <dbReference type="PIRSR" id="PIRSR600715-1"/>
    </source>
</evidence>
<evidence type="ECO:0000313" key="9">
    <source>
        <dbReference type="EMBL" id="MBI2876315.1"/>
    </source>
</evidence>
<keyword evidence="3 9" id="KW-0808">Transferase</keyword>
<keyword evidence="7" id="KW-0479">Metal-binding</keyword>
<feature type="transmembrane region" description="Helical" evidence="8">
    <location>
        <begin position="210"/>
        <end position="231"/>
    </location>
</feature>